<sequence>MLRISGNATRARSARSRATPVRIRSAASNESRASMPSATLIVSRTLPTKAWATPTSDHGPQLITAAGRPDALRHPTSASSHALAHA</sequence>
<protein>
    <submittedName>
        <fullName evidence="2">Uncharacterized protein</fullName>
    </submittedName>
</protein>
<name>A0A916LAE2_MYCTX</name>
<dbReference type="EMBL" id="CSBK01000718">
    <property type="protein sequence ID" value="COX80790.1"/>
    <property type="molecule type" value="Genomic_DNA"/>
</dbReference>
<feature type="compositionally biased region" description="Low complexity" evidence="1">
    <location>
        <begin position="8"/>
        <end position="19"/>
    </location>
</feature>
<organism evidence="2 3">
    <name type="scientific">Mycobacterium tuberculosis</name>
    <dbReference type="NCBI Taxonomy" id="1773"/>
    <lineage>
        <taxon>Bacteria</taxon>
        <taxon>Bacillati</taxon>
        <taxon>Actinomycetota</taxon>
        <taxon>Actinomycetes</taxon>
        <taxon>Mycobacteriales</taxon>
        <taxon>Mycobacteriaceae</taxon>
        <taxon>Mycobacterium</taxon>
        <taxon>Mycobacterium tuberculosis complex</taxon>
    </lineage>
</organism>
<gene>
    <name evidence="2" type="ORF">ERS007739_01747</name>
</gene>
<feature type="region of interest" description="Disordered" evidence="1">
    <location>
        <begin position="1"/>
        <end position="38"/>
    </location>
</feature>
<evidence type="ECO:0000256" key="1">
    <source>
        <dbReference type="SAM" id="MobiDB-lite"/>
    </source>
</evidence>
<evidence type="ECO:0000313" key="2">
    <source>
        <dbReference type="EMBL" id="COX80790.1"/>
    </source>
</evidence>
<dbReference type="Proteomes" id="UP000039021">
    <property type="component" value="Unassembled WGS sequence"/>
</dbReference>
<comment type="caution">
    <text evidence="2">The sequence shown here is derived from an EMBL/GenBank/DDBJ whole genome shotgun (WGS) entry which is preliminary data.</text>
</comment>
<dbReference type="AlphaFoldDB" id="A0A916LAE2"/>
<evidence type="ECO:0000313" key="3">
    <source>
        <dbReference type="Proteomes" id="UP000039021"/>
    </source>
</evidence>
<feature type="region of interest" description="Disordered" evidence="1">
    <location>
        <begin position="50"/>
        <end position="86"/>
    </location>
</feature>
<accession>A0A916LAE2</accession>
<proteinExistence type="predicted"/>
<reference evidence="3" key="1">
    <citation type="submission" date="2015-03" db="EMBL/GenBank/DDBJ databases">
        <authorList>
            <consortium name="Pathogen Informatics"/>
        </authorList>
    </citation>
    <scope>NUCLEOTIDE SEQUENCE [LARGE SCALE GENOMIC DNA]</scope>
    <source>
        <strain evidence="3">N09902308</strain>
    </source>
</reference>
<feature type="compositionally biased region" description="Polar residues" evidence="1">
    <location>
        <begin position="26"/>
        <end position="38"/>
    </location>
</feature>